<organism evidence="7 8">
    <name type="scientific">Blautia hominis</name>
    <dbReference type="NCBI Taxonomy" id="2025493"/>
    <lineage>
        <taxon>Bacteria</taxon>
        <taxon>Bacillati</taxon>
        <taxon>Bacillota</taxon>
        <taxon>Clostridia</taxon>
        <taxon>Lachnospirales</taxon>
        <taxon>Lachnospiraceae</taxon>
        <taxon>Blautia</taxon>
    </lineage>
</organism>
<keyword evidence="4 5" id="KW-0067">ATP-binding</keyword>
<dbReference type="EMBL" id="BAABYW010000001">
    <property type="protein sequence ID" value="GAA6407277.1"/>
    <property type="molecule type" value="Genomic_DNA"/>
</dbReference>
<evidence type="ECO:0000313" key="8">
    <source>
        <dbReference type="Proteomes" id="UP001600943"/>
    </source>
</evidence>
<dbReference type="InterPro" id="IPR000719">
    <property type="entry name" value="Prot_kinase_dom"/>
</dbReference>
<dbReference type="InterPro" id="IPR011009">
    <property type="entry name" value="Kinase-like_dom_sf"/>
</dbReference>
<dbReference type="InterPro" id="IPR017441">
    <property type="entry name" value="Protein_kinase_ATP_BS"/>
</dbReference>
<dbReference type="Proteomes" id="UP001600943">
    <property type="component" value="Unassembled WGS sequence"/>
</dbReference>
<keyword evidence="8" id="KW-1185">Reference proteome</keyword>
<feature type="domain" description="Protein kinase" evidence="6">
    <location>
        <begin position="12"/>
        <end position="261"/>
    </location>
</feature>
<dbReference type="RefSeq" id="WP_390404181.1">
    <property type="nucleotide sequence ID" value="NZ_BAABYW010000001.1"/>
</dbReference>
<dbReference type="Gene3D" id="1.10.510.10">
    <property type="entry name" value="Transferase(Phosphotransferase) domain 1"/>
    <property type="match status" value="1"/>
</dbReference>
<keyword evidence="3" id="KW-0418">Kinase</keyword>
<proteinExistence type="predicted"/>
<evidence type="ECO:0000256" key="3">
    <source>
        <dbReference type="ARBA" id="ARBA00022777"/>
    </source>
</evidence>
<keyword evidence="1" id="KW-0808">Transferase</keyword>
<evidence type="ECO:0000256" key="2">
    <source>
        <dbReference type="ARBA" id="ARBA00022741"/>
    </source>
</evidence>
<protein>
    <recommendedName>
        <fullName evidence="6">Protein kinase domain-containing protein</fullName>
    </recommendedName>
</protein>
<dbReference type="PANTHER" id="PTHR43289">
    <property type="entry name" value="MITOGEN-ACTIVATED PROTEIN KINASE KINASE KINASE 20-RELATED"/>
    <property type="match status" value="1"/>
</dbReference>
<evidence type="ECO:0000256" key="4">
    <source>
        <dbReference type="ARBA" id="ARBA00022840"/>
    </source>
</evidence>
<name>A0ABQ0B758_9FIRM</name>
<evidence type="ECO:0000256" key="1">
    <source>
        <dbReference type="ARBA" id="ARBA00022679"/>
    </source>
</evidence>
<dbReference type="PROSITE" id="PS00108">
    <property type="entry name" value="PROTEIN_KINASE_ST"/>
    <property type="match status" value="1"/>
</dbReference>
<dbReference type="PANTHER" id="PTHR43289:SF34">
    <property type="entry name" value="SERINE_THREONINE-PROTEIN KINASE YBDM-RELATED"/>
    <property type="match status" value="1"/>
</dbReference>
<comment type="caution">
    <text evidence="7">The sequence shown here is derived from an EMBL/GenBank/DDBJ whole genome shotgun (WGS) entry which is preliminary data.</text>
</comment>
<dbReference type="Pfam" id="PF00069">
    <property type="entry name" value="Pkinase"/>
    <property type="match status" value="1"/>
</dbReference>
<sequence>MLKVGSLVDDKYIILAEIGRGGMSVVWLAINERLNRNVAIKEIRDTGTAHDEILRNSLRMEVDTLKDLAHPGLPMIFDVIVTDDTFLIVMSYVEGETLSERLKKQGAQSQEVVIEWGKQLCDILEYLHSRNQPIIYGDIKPANIMLKPDGKLVLIDFGIAGGYRLNDLLALGTRGYAAPEQYSVGAQIDARTDIYALGVTLYQLLTGENPTKLSYKIKPIRQINPTLSSDLEEIIEKCTKINPDKRFQSALELKIALEAYKEMERPSIGIRFRNFSSAWKKERIFKTDSETNATISYATEDMEMFYYNAELLMHLHNDMEDTEI</sequence>
<dbReference type="Gene3D" id="3.30.200.20">
    <property type="entry name" value="Phosphorylase Kinase, domain 1"/>
    <property type="match status" value="1"/>
</dbReference>
<feature type="binding site" evidence="5">
    <location>
        <position position="41"/>
    </location>
    <ligand>
        <name>ATP</name>
        <dbReference type="ChEBI" id="CHEBI:30616"/>
    </ligand>
</feature>
<evidence type="ECO:0000256" key="5">
    <source>
        <dbReference type="PROSITE-ProRule" id="PRU10141"/>
    </source>
</evidence>
<dbReference type="InterPro" id="IPR008271">
    <property type="entry name" value="Ser/Thr_kinase_AS"/>
</dbReference>
<keyword evidence="2 5" id="KW-0547">Nucleotide-binding</keyword>
<dbReference type="CDD" id="cd14014">
    <property type="entry name" value="STKc_PknB_like"/>
    <property type="match status" value="1"/>
</dbReference>
<dbReference type="SMART" id="SM00220">
    <property type="entry name" value="S_TKc"/>
    <property type="match status" value="1"/>
</dbReference>
<evidence type="ECO:0000313" key="7">
    <source>
        <dbReference type="EMBL" id="GAA6407277.1"/>
    </source>
</evidence>
<dbReference type="PROSITE" id="PS50011">
    <property type="entry name" value="PROTEIN_KINASE_DOM"/>
    <property type="match status" value="1"/>
</dbReference>
<dbReference type="SUPFAM" id="SSF56112">
    <property type="entry name" value="Protein kinase-like (PK-like)"/>
    <property type="match status" value="1"/>
</dbReference>
<dbReference type="PROSITE" id="PS00107">
    <property type="entry name" value="PROTEIN_KINASE_ATP"/>
    <property type="match status" value="1"/>
</dbReference>
<accession>A0ABQ0B758</accession>
<evidence type="ECO:0000259" key="6">
    <source>
        <dbReference type="PROSITE" id="PS50011"/>
    </source>
</evidence>
<gene>
    <name evidence="7" type="ORF">K040078D81_13940</name>
</gene>
<reference evidence="7 8" key="1">
    <citation type="submission" date="2024-04" db="EMBL/GenBank/DDBJ databases">
        <title>Defined microbial consortia suppress multidrug-resistant proinflammatory Enterobacteriaceae via ecological control.</title>
        <authorList>
            <person name="Furuichi M."/>
            <person name="Kawaguchi T."/>
            <person name="Pust M."/>
            <person name="Yasuma K."/>
            <person name="Plichta D."/>
            <person name="Hasegawa N."/>
            <person name="Ohya T."/>
            <person name="Bhattarai S."/>
            <person name="Sasajima S."/>
            <person name="Aoto Y."/>
            <person name="Tuganbaev T."/>
            <person name="Yaginuma M."/>
            <person name="Ueda M."/>
            <person name="Okahashi N."/>
            <person name="Amafuji K."/>
            <person name="Kiridooshi Y."/>
            <person name="Sugita K."/>
            <person name="Strazar M."/>
            <person name="Skelly A."/>
            <person name="Suda W."/>
            <person name="Hattori M."/>
            <person name="Nakamoto N."/>
            <person name="Caballero S."/>
            <person name="Norman J."/>
            <person name="Olle B."/>
            <person name="Tanoue T."/>
            <person name="Arita M."/>
            <person name="Bucci V."/>
            <person name="Atarashi K."/>
            <person name="Xavier R."/>
            <person name="Honda K."/>
        </authorList>
    </citation>
    <scope>NUCLEOTIDE SEQUENCE [LARGE SCALE GENOMIC DNA]</scope>
    <source>
        <strain evidence="8">k04-0078-D8-1</strain>
    </source>
</reference>